<proteinExistence type="predicted"/>
<name>A0ABR8W0M0_9GAMM</name>
<dbReference type="Pfam" id="PF07963">
    <property type="entry name" value="N_methyl"/>
    <property type="match status" value="1"/>
</dbReference>
<dbReference type="RefSeq" id="WP_191731384.1">
    <property type="nucleotide sequence ID" value="NZ_JACSPT010000029.1"/>
</dbReference>
<evidence type="ECO:0000256" key="1">
    <source>
        <dbReference type="SAM" id="Phobius"/>
    </source>
</evidence>
<dbReference type="NCBIfam" id="TIGR02532">
    <property type="entry name" value="IV_pilin_GFxxxE"/>
    <property type="match status" value="1"/>
</dbReference>
<feature type="transmembrane region" description="Helical" evidence="1">
    <location>
        <begin position="12"/>
        <end position="32"/>
    </location>
</feature>
<keyword evidence="1" id="KW-0472">Membrane</keyword>
<organism evidence="2 3">
    <name type="scientific">Acinetobacter pecorum</name>
    <dbReference type="NCBI Taxonomy" id="2762215"/>
    <lineage>
        <taxon>Bacteria</taxon>
        <taxon>Pseudomonadati</taxon>
        <taxon>Pseudomonadota</taxon>
        <taxon>Gammaproteobacteria</taxon>
        <taxon>Moraxellales</taxon>
        <taxon>Moraxellaceae</taxon>
        <taxon>Acinetobacter</taxon>
    </lineage>
</organism>
<dbReference type="Proteomes" id="UP000621930">
    <property type="component" value="Unassembled WGS sequence"/>
</dbReference>
<keyword evidence="1" id="KW-1133">Transmembrane helix</keyword>
<reference evidence="2 3" key="1">
    <citation type="submission" date="2020-08" db="EMBL/GenBank/DDBJ databases">
        <title>A Genomic Blueprint of the Chicken Gut Microbiome.</title>
        <authorList>
            <person name="Gilroy R."/>
            <person name="Ravi A."/>
            <person name="Getino M."/>
            <person name="Pursley I."/>
            <person name="Horton D.L."/>
            <person name="Alikhan N.-F."/>
            <person name="Baker D."/>
            <person name="Gharbi K."/>
            <person name="Hall N."/>
            <person name="Watson M."/>
            <person name="Adriaenssens E.M."/>
            <person name="Foster-Nyarko E."/>
            <person name="Jarju S."/>
            <person name="Secka A."/>
            <person name="Antonio M."/>
            <person name="Oren A."/>
            <person name="Chaudhuri R."/>
            <person name="La Ragione R.M."/>
            <person name="Hildebrand F."/>
            <person name="Pallen M.J."/>
        </authorList>
    </citation>
    <scope>NUCLEOTIDE SEQUENCE [LARGE SCALE GENOMIC DNA]</scope>
    <source>
        <strain evidence="2 3">Sa1BUA6</strain>
    </source>
</reference>
<protein>
    <submittedName>
        <fullName evidence="2">Prepilin-type N-terminal cleavage/methylation domain-containing protein</fullName>
    </submittedName>
</protein>
<gene>
    <name evidence="2" type="ORF">H9629_14665</name>
</gene>
<accession>A0ABR8W0M0</accession>
<comment type="caution">
    <text evidence="2">The sequence shown here is derived from an EMBL/GenBank/DDBJ whole genome shotgun (WGS) entry which is preliminary data.</text>
</comment>
<evidence type="ECO:0000313" key="2">
    <source>
        <dbReference type="EMBL" id="MBD8010567.1"/>
    </source>
</evidence>
<dbReference type="InterPro" id="IPR012902">
    <property type="entry name" value="N_methyl_site"/>
</dbReference>
<sequence>MPLNKKHQQGFSLLEALVAMVLTSIIALGGALSMGKIMQVQRQSNLQQIAVNELRNLLREEGQTLCKTPPPAAPPIKINGKNFTVNVTCTSSTIKVGTKDIPIISPVLSVKGEDANQLFGGEIKVGNTLKVGNTP</sequence>
<keyword evidence="1" id="KW-0812">Transmembrane</keyword>
<evidence type="ECO:0000313" key="3">
    <source>
        <dbReference type="Proteomes" id="UP000621930"/>
    </source>
</evidence>
<dbReference type="EMBL" id="JACSPT010000029">
    <property type="protein sequence ID" value="MBD8010567.1"/>
    <property type="molecule type" value="Genomic_DNA"/>
</dbReference>
<keyword evidence="3" id="KW-1185">Reference proteome</keyword>